<comment type="caution">
    <text evidence="5">The sequence shown here is derived from an EMBL/GenBank/DDBJ whole genome shotgun (WGS) entry which is preliminary data.</text>
</comment>
<dbReference type="GO" id="GO:0016614">
    <property type="term" value="F:oxidoreductase activity, acting on CH-OH group of donors"/>
    <property type="evidence" value="ECO:0007669"/>
    <property type="project" value="InterPro"/>
</dbReference>
<dbReference type="SUPFAM" id="SSF51905">
    <property type="entry name" value="FAD/NAD(P)-binding domain"/>
    <property type="match status" value="1"/>
</dbReference>
<dbReference type="Gene3D" id="3.50.50.60">
    <property type="entry name" value="FAD/NAD(P)-binding domain"/>
    <property type="match status" value="1"/>
</dbReference>
<dbReference type="PANTHER" id="PTHR11552">
    <property type="entry name" value="GLUCOSE-METHANOL-CHOLINE GMC OXIDOREDUCTASE"/>
    <property type="match status" value="1"/>
</dbReference>
<keyword evidence="6" id="KW-1185">Reference proteome</keyword>
<dbReference type="InterPro" id="IPR000172">
    <property type="entry name" value="GMC_OxRdtase_N"/>
</dbReference>
<accession>A0AAV9PMQ9</accession>
<evidence type="ECO:0000259" key="4">
    <source>
        <dbReference type="Pfam" id="PF05199"/>
    </source>
</evidence>
<gene>
    <name evidence="5" type="ORF">LTR77_000264</name>
</gene>
<dbReference type="PANTHER" id="PTHR11552:SF138">
    <property type="entry name" value="DEHYDROGENASE PKFF-RELATED"/>
    <property type="match status" value="1"/>
</dbReference>
<dbReference type="Pfam" id="PF05199">
    <property type="entry name" value="GMC_oxred_C"/>
    <property type="match status" value="1"/>
</dbReference>
<dbReference type="Gene3D" id="3.30.560.10">
    <property type="entry name" value="Glucose Oxidase, domain 3"/>
    <property type="match status" value="1"/>
</dbReference>
<reference evidence="5 6" key="1">
    <citation type="submission" date="2023-08" db="EMBL/GenBank/DDBJ databases">
        <title>Black Yeasts Isolated from many extreme environments.</title>
        <authorList>
            <person name="Coleine C."/>
            <person name="Stajich J.E."/>
            <person name="Selbmann L."/>
        </authorList>
    </citation>
    <scope>NUCLEOTIDE SEQUENCE [LARGE SCALE GENOMIC DNA]</scope>
    <source>
        <strain evidence="5 6">CCFEE 5935</strain>
    </source>
</reference>
<dbReference type="Pfam" id="PF00732">
    <property type="entry name" value="GMC_oxred_N"/>
    <property type="match status" value="1"/>
</dbReference>
<evidence type="ECO:0008006" key="7">
    <source>
        <dbReference type="Google" id="ProtNLM"/>
    </source>
</evidence>
<dbReference type="InterPro" id="IPR012132">
    <property type="entry name" value="GMC_OxRdtase"/>
</dbReference>
<sequence length="393" mass="42382">MVEGNLLGWTSCATTINPRTQTRDSSETSMLRNAIKRNYNLQIFTHTLAKRILINNCKRAVGVEVSTSGVGSGSTTFKIHASKEVIVSAGAFRLPQLLMVSGIGPAETLQAHDIDVIADRPGVGQNLFDHLWTAVTRKFNVTTSARLADPDFAAEANAEYVAHRTGINTNPGGTLIAFERLPRGSIKDSTRKDLDTAFGGDWPDLEDFSIDAYASTNDDYLLSAPDMGNYSAIAATMVAPFSRRNVMIQSKDTAVHPIVNPAWLSDPRDLEVLVAGVKRVRELFNTKVVTPFLIGDEVYQGSNVTTDAEIAEVIAASSDSVFHPAGICRMGKPNDEDAVLDSQARVLGVHNLRVADASFFPVLPPAHPSGTVYGLAEKIAHVILAAKEPQAEL</sequence>
<keyword evidence="2" id="KW-0325">Glycoprotein</keyword>
<proteinExistence type="inferred from homology"/>
<evidence type="ECO:0000313" key="5">
    <source>
        <dbReference type="EMBL" id="KAK5175127.1"/>
    </source>
</evidence>
<dbReference type="GO" id="GO:0044550">
    <property type="term" value="P:secondary metabolite biosynthetic process"/>
    <property type="evidence" value="ECO:0007669"/>
    <property type="project" value="TreeGrafter"/>
</dbReference>
<dbReference type="InterPro" id="IPR007867">
    <property type="entry name" value="GMC_OxRtase_C"/>
</dbReference>
<dbReference type="SUPFAM" id="SSF54373">
    <property type="entry name" value="FAD-linked reductases, C-terminal domain"/>
    <property type="match status" value="1"/>
</dbReference>
<dbReference type="InterPro" id="IPR036188">
    <property type="entry name" value="FAD/NAD-bd_sf"/>
</dbReference>
<organism evidence="5 6">
    <name type="scientific">Saxophila tyrrhenica</name>
    <dbReference type="NCBI Taxonomy" id="1690608"/>
    <lineage>
        <taxon>Eukaryota</taxon>
        <taxon>Fungi</taxon>
        <taxon>Dikarya</taxon>
        <taxon>Ascomycota</taxon>
        <taxon>Pezizomycotina</taxon>
        <taxon>Dothideomycetes</taxon>
        <taxon>Dothideomycetidae</taxon>
        <taxon>Mycosphaerellales</taxon>
        <taxon>Extremaceae</taxon>
        <taxon>Saxophila</taxon>
    </lineage>
</organism>
<dbReference type="AlphaFoldDB" id="A0AAV9PMQ9"/>
<dbReference type="Proteomes" id="UP001337655">
    <property type="component" value="Unassembled WGS sequence"/>
</dbReference>
<dbReference type="EMBL" id="JAVRRT010000001">
    <property type="protein sequence ID" value="KAK5175127.1"/>
    <property type="molecule type" value="Genomic_DNA"/>
</dbReference>
<evidence type="ECO:0000256" key="1">
    <source>
        <dbReference type="ARBA" id="ARBA00010790"/>
    </source>
</evidence>
<comment type="similarity">
    <text evidence="1">Belongs to the GMC oxidoreductase family.</text>
</comment>
<feature type="domain" description="Glucose-methanol-choline oxidoreductase C-terminal" evidence="4">
    <location>
        <begin position="240"/>
        <end position="376"/>
    </location>
</feature>
<dbReference type="RefSeq" id="XP_064663765.1">
    <property type="nucleotide sequence ID" value="XM_064797531.1"/>
</dbReference>
<protein>
    <recommendedName>
        <fullName evidence="7">Glucose-methanol-choline oxidoreductase N-terminal domain-containing protein</fullName>
    </recommendedName>
</protein>
<evidence type="ECO:0000259" key="3">
    <source>
        <dbReference type="Pfam" id="PF00732"/>
    </source>
</evidence>
<dbReference type="GO" id="GO:0050660">
    <property type="term" value="F:flavin adenine dinucleotide binding"/>
    <property type="evidence" value="ECO:0007669"/>
    <property type="project" value="InterPro"/>
</dbReference>
<feature type="domain" description="Glucose-methanol-choline oxidoreductase N-terminal" evidence="3">
    <location>
        <begin position="11"/>
        <end position="131"/>
    </location>
</feature>
<dbReference type="GeneID" id="89921615"/>
<evidence type="ECO:0000313" key="6">
    <source>
        <dbReference type="Proteomes" id="UP001337655"/>
    </source>
</evidence>
<name>A0AAV9PMQ9_9PEZI</name>
<evidence type="ECO:0000256" key="2">
    <source>
        <dbReference type="ARBA" id="ARBA00023180"/>
    </source>
</evidence>